<dbReference type="GO" id="GO:0006355">
    <property type="term" value="P:regulation of DNA-templated transcription"/>
    <property type="evidence" value="ECO:0007669"/>
    <property type="project" value="InterPro"/>
</dbReference>
<dbReference type="OrthoDB" id="9758570at2"/>
<dbReference type="GO" id="GO:0003677">
    <property type="term" value="F:DNA binding"/>
    <property type="evidence" value="ECO:0007669"/>
    <property type="project" value="InterPro"/>
</dbReference>
<evidence type="ECO:0000313" key="1">
    <source>
        <dbReference type="EMBL" id="AUR52959.1"/>
    </source>
</evidence>
<gene>
    <name evidence="1" type="ORF">CUN60_11850</name>
</gene>
<dbReference type="InterPro" id="IPR036388">
    <property type="entry name" value="WH-like_DNA-bd_sf"/>
</dbReference>
<proteinExistence type="predicted"/>
<dbReference type="InterPro" id="IPR016032">
    <property type="entry name" value="Sig_transdc_resp-reg_C-effctor"/>
</dbReference>
<dbReference type="KEGG" id="nba:CUN60_11850"/>
<evidence type="ECO:0008006" key="3">
    <source>
        <dbReference type="Google" id="ProtNLM"/>
    </source>
</evidence>
<evidence type="ECO:0000313" key="2">
    <source>
        <dbReference type="Proteomes" id="UP000236655"/>
    </source>
</evidence>
<dbReference type="SUPFAM" id="SSF46894">
    <property type="entry name" value="C-terminal effector domain of the bipartite response regulators"/>
    <property type="match status" value="1"/>
</dbReference>
<protein>
    <recommendedName>
        <fullName evidence="3">HTH luxR-type domain-containing protein</fullName>
    </recommendedName>
</protein>
<dbReference type="Proteomes" id="UP000236655">
    <property type="component" value="Chromosome"/>
</dbReference>
<dbReference type="Gene3D" id="1.10.10.10">
    <property type="entry name" value="Winged helix-like DNA-binding domain superfamily/Winged helix DNA-binding domain"/>
    <property type="match status" value="1"/>
</dbReference>
<dbReference type="RefSeq" id="WP_102952245.1">
    <property type="nucleotide sequence ID" value="NZ_CP024847.1"/>
</dbReference>
<reference evidence="2" key="1">
    <citation type="submission" date="2017-11" db="EMBL/GenBank/DDBJ databases">
        <authorList>
            <person name="Chan K.G."/>
            <person name="Lee L.S."/>
        </authorList>
    </citation>
    <scope>NUCLEOTIDE SEQUENCE [LARGE SCALE GENOMIC DNA]</scope>
    <source>
        <strain evidence="2">DSM 100970</strain>
    </source>
</reference>
<keyword evidence="2" id="KW-1185">Reference proteome</keyword>
<organism evidence="1 2">
    <name type="scientific">Aquella oligotrophica</name>
    <dbReference type="NCBI Taxonomy" id="2067065"/>
    <lineage>
        <taxon>Bacteria</taxon>
        <taxon>Pseudomonadati</taxon>
        <taxon>Pseudomonadota</taxon>
        <taxon>Betaproteobacteria</taxon>
        <taxon>Neisseriales</taxon>
        <taxon>Neisseriaceae</taxon>
        <taxon>Aquella</taxon>
    </lineage>
</organism>
<sequence>MNQKQQNLSDEAFFEYYCSSADIVYNNGEQEAIFIKDKNYAFRYISPGYISDFDPESSVLTETQEKLQTEEERTQARIILQQDELIRKNLETHKFIYVDSYKHIILIHKSPIINPSTNNFVGILGSAQSFMLPNVLDIIYKINGVNFGLINKEQSKPLKYELTPRQHMILFFYLNKYSYSEVSIIMSTLGYKISAGRVNNHLENLKYIFAVKTKEQLIEKAISLKYHLFIPRQLLKVGSYELNDVLLISK</sequence>
<dbReference type="EMBL" id="CP024847">
    <property type="protein sequence ID" value="AUR52959.1"/>
    <property type="molecule type" value="Genomic_DNA"/>
</dbReference>
<name>A0A2I7N937_9NEIS</name>
<dbReference type="AlphaFoldDB" id="A0A2I7N937"/>
<accession>A0A2I7N937</accession>